<dbReference type="InterPro" id="IPR003660">
    <property type="entry name" value="HAMP_dom"/>
</dbReference>
<dbReference type="PANTHER" id="PTHR45436">
    <property type="entry name" value="SENSOR HISTIDINE KINASE YKOH"/>
    <property type="match status" value="1"/>
</dbReference>
<dbReference type="EC" id="2.7.13.3" evidence="3"/>
<keyword evidence="6 12" id="KW-0812">Transmembrane</keyword>
<dbReference type="InterPro" id="IPR003594">
    <property type="entry name" value="HATPase_dom"/>
</dbReference>
<dbReference type="InterPro" id="IPR036097">
    <property type="entry name" value="HisK_dim/P_sf"/>
</dbReference>
<dbReference type="RefSeq" id="WP_211948050.1">
    <property type="nucleotide sequence ID" value="NZ_CAJPUY010000010.1"/>
</dbReference>
<feature type="domain" description="Histidine kinase" evidence="13">
    <location>
        <begin position="237"/>
        <end position="445"/>
    </location>
</feature>
<dbReference type="Proteomes" id="UP000672934">
    <property type="component" value="Unassembled WGS sequence"/>
</dbReference>
<keyword evidence="9" id="KW-0067">ATP-binding</keyword>
<comment type="caution">
    <text evidence="15">The sequence shown here is derived from an EMBL/GenBank/DDBJ whole genome shotgun (WGS) entry which is preliminary data.</text>
</comment>
<dbReference type="Pfam" id="PF00512">
    <property type="entry name" value="HisKA"/>
    <property type="match status" value="1"/>
</dbReference>
<dbReference type="Gene3D" id="3.30.565.10">
    <property type="entry name" value="Histidine kinase-like ATPase, C-terminal domain"/>
    <property type="match status" value="1"/>
</dbReference>
<evidence type="ECO:0000256" key="5">
    <source>
        <dbReference type="ARBA" id="ARBA00022679"/>
    </source>
</evidence>
<dbReference type="GO" id="GO:0000155">
    <property type="term" value="F:phosphorelay sensor kinase activity"/>
    <property type="evidence" value="ECO:0007669"/>
    <property type="project" value="InterPro"/>
</dbReference>
<feature type="transmembrane region" description="Helical" evidence="12">
    <location>
        <begin position="150"/>
        <end position="175"/>
    </location>
</feature>
<dbReference type="InterPro" id="IPR003661">
    <property type="entry name" value="HisK_dim/P_dom"/>
</dbReference>
<dbReference type="InterPro" id="IPR013727">
    <property type="entry name" value="2CSK_N"/>
</dbReference>
<feature type="transmembrane region" description="Helical" evidence="12">
    <location>
        <begin position="7"/>
        <end position="28"/>
    </location>
</feature>
<dbReference type="Gene3D" id="1.10.287.130">
    <property type="match status" value="1"/>
</dbReference>
<accession>A0A916IUR3</accession>
<dbReference type="GO" id="GO:0005524">
    <property type="term" value="F:ATP binding"/>
    <property type="evidence" value="ECO:0007669"/>
    <property type="project" value="UniProtKB-KW"/>
</dbReference>
<evidence type="ECO:0000259" key="13">
    <source>
        <dbReference type="PROSITE" id="PS50109"/>
    </source>
</evidence>
<dbReference type="PROSITE" id="PS50109">
    <property type="entry name" value="HIS_KIN"/>
    <property type="match status" value="1"/>
</dbReference>
<keyword evidence="4" id="KW-0597">Phosphoprotein</keyword>
<dbReference type="PANTHER" id="PTHR45436:SF14">
    <property type="entry name" value="SENSOR PROTEIN QSEC"/>
    <property type="match status" value="1"/>
</dbReference>
<evidence type="ECO:0000259" key="14">
    <source>
        <dbReference type="PROSITE" id="PS50885"/>
    </source>
</evidence>
<keyword evidence="11" id="KW-0902">Two-component regulatory system</keyword>
<evidence type="ECO:0000256" key="4">
    <source>
        <dbReference type="ARBA" id="ARBA00022553"/>
    </source>
</evidence>
<dbReference type="SUPFAM" id="SSF55874">
    <property type="entry name" value="ATPase domain of HSP90 chaperone/DNA topoisomerase II/histidine kinase"/>
    <property type="match status" value="1"/>
</dbReference>
<protein>
    <recommendedName>
        <fullName evidence="3">histidine kinase</fullName>
        <ecNumber evidence="3">2.7.13.3</ecNumber>
    </recommendedName>
</protein>
<keyword evidence="5 15" id="KW-0808">Transferase</keyword>
<evidence type="ECO:0000256" key="1">
    <source>
        <dbReference type="ARBA" id="ARBA00000085"/>
    </source>
</evidence>
<comment type="catalytic activity">
    <reaction evidence="1">
        <text>ATP + protein L-histidine = ADP + protein N-phospho-L-histidine.</text>
        <dbReference type="EC" id="2.7.13.3"/>
    </reaction>
</comment>
<dbReference type="InterPro" id="IPR036890">
    <property type="entry name" value="HATPase_C_sf"/>
</dbReference>
<keyword evidence="8" id="KW-0418">Kinase</keyword>
<dbReference type="EMBL" id="CAJPUY010000010">
    <property type="protein sequence ID" value="CAG2144908.1"/>
    <property type="molecule type" value="Genomic_DNA"/>
</dbReference>
<organism evidence="15 16">
    <name type="scientific">Cupriavidus yeoncheonensis</name>
    <dbReference type="NCBI Taxonomy" id="1462994"/>
    <lineage>
        <taxon>Bacteria</taxon>
        <taxon>Pseudomonadati</taxon>
        <taxon>Pseudomonadota</taxon>
        <taxon>Betaproteobacteria</taxon>
        <taxon>Burkholderiales</taxon>
        <taxon>Burkholderiaceae</taxon>
        <taxon>Cupriavidus</taxon>
    </lineage>
</organism>
<proteinExistence type="predicted"/>
<evidence type="ECO:0000256" key="3">
    <source>
        <dbReference type="ARBA" id="ARBA00012438"/>
    </source>
</evidence>
<sequence>MTLQRRLILAVLVVTPVVWLLTIAMTYVRAGHEINELYDTDMVRMAMQMHSLVPLVDITAAPSRARLPAIAEGDQGDAGLGDLAIAAWLPDGTPMHIDPDGDSLPPAKGIKGFTDQRIDGHRWRLYYLDDDVTGWRVCIGQKLGERNELILSYIAAQVLPWAVGLPVLIGVLILFMRRAMTPVRALSTEIERRSPHDPQPLGLAGVPGELVPLVNAMNRLLAGVSDSIEHERRLTADAAHEMRTPLAALKAQWEIAQRSPDENERARARANVESGIDRMSRLVSQLLTMSRLEDASALAMLEDVNWQPIAQQALSDCLVLAQRRKVDVELIWPPADVPPLPLAGDPNLLGLMLRNLLDNAIRYSPAGAMVTMDFRADAIVVCDEGPGVAPEVLVRLGDRFFRAGGQREHGHGLGISIAQRVARLHGLRIAFANRTDGRSGLTVSILRCGEPQ</sequence>
<evidence type="ECO:0000256" key="12">
    <source>
        <dbReference type="SAM" id="Phobius"/>
    </source>
</evidence>
<reference evidence="15" key="1">
    <citation type="submission" date="2021-03" db="EMBL/GenBank/DDBJ databases">
        <authorList>
            <person name="Peeters C."/>
        </authorList>
    </citation>
    <scope>NUCLEOTIDE SEQUENCE</scope>
    <source>
        <strain evidence="15">LMG 31506</strain>
    </source>
</reference>
<dbReference type="SMART" id="SM00388">
    <property type="entry name" value="HisKA"/>
    <property type="match status" value="1"/>
</dbReference>
<dbReference type="SMART" id="SM00387">
    <property type="entry name" value="HATPase_c"/>
    <property type="match status" value="1"/>
</dbReference>
<feature type="domain" description="HAMP" evidence="14">
    <location>
        <begin position="177"/>
        <end position="229"/>
    </location>
</feature>
<gene>
    <name evidence="15" type="primary">qseC_2</name>
    <name evidence="15" type="ORF">LMG31506_03099</name>
</gene>
<evidence type="ECO:0000256" key="9">
    <source>
        <dbReference type="ARBA" id="ARBA00022840"/>
    </source>
</evidence>
<evidence type="ECO:0000256" key="7">
    <source>
        <dbReference type="ARBA" id="ARBA00022741"/>
    </source>
</evidence>
<evidence type="ECO:0000256" key="6">
    <source>
        <dbReference type="ARBA" id="ARBA00022692"/>
    </source>
</evidence>
<name>A0A916IUR3_9BURK</name>
<dbReference type="Gene3D" id="1.20.5.1040">
    <property type="entry name" value="Sensor protein qsec"/>
    <property type="match status" value="2"/>
</dbReference>
<evidence type="ECO:0000313" key="16">
    <source>
        <dbReference type="Proteomes" id="UP000672934"/>
    </source>
</evidence>
<evidence type="ECO:0000313" key="15">
    <source>
        <dbReference type="EMBL" id="CAG2144908.1"/>
    </source>
</evidence>
<dbReference type="InterPro" id="IPR005467">
    <property type="entry name" value="His_kinase_dom"/>
</dbReference>
<keyword evidence="7" id="KW-0547">Nucleotide-binding</keyword>
<dbReference type="AlphaFoldDB" id="A0A916IUR3"/>
<dbReference type="CDD" id="cd00082">
    <property type="entry name" value="HisKA"/>
    <property type="match status" value="1"/>
</dbReference>
<comment type="subcellular location">
    <subcellularLocation>
        <location evidence="2">Membrane</location>
        <topology evidence="2">Multi-pass membrane protein</topology>
    </subcellularLocation>
</comment>
<dbReference type="PROSITE" id="PS50885">
    <property type="entry name" value="HAMP"/>
    <property type="match status" value="1"/>
</dbReference>
<evidence type="ECO:0000256" key="10">
    <source>
        <dbReference type="ARBA" id="ARBA00022989"/>
    </source>
</evidence>
<dbReference type="InterPro" id="IPR050428">
    <property type="entry name" value="TCS_sensor_his_kinase"/>
</dbReference>
<keyword evidence="10 12" id="KW-1133">Transmembrane helix</keyword>
<dbReference type="Pfam" id="PF02518">
    <property type="entry name" value="HATPase_c"/>
    <property type="match status" value="1"/>
</dbReference>
<dbReference type="SUPFAM" id="SSF47384">
    <property type="entry name" value="Homodimeric domain of signal transducing histidine kinase"/>
    <property type="match status" value="1"/>
</dbReference>
<keyword evidence="12" id="KW-0472">Membrane</keyword>
<evidence type="ECO:0000256" key="8">
    <source>
        <dbReference type="ARBA" id="ARBA00022777"/>
    </source>
</evidence>
<dbReference type="GO" id="GO:0005886">
    <property type="term" value="C:plasma membrane"/>
    <property type="evidence" value="ECO:0007669"/>
    <property type="project" value="TreeGrafter"/>
</dbReference>
<evidence type="ECO:0000256" key="2">
    <source>
        <dbReference type="ARBA" id="ARBA00004141"/>
    </source>
</evidence>
<keyword evidence="16" id="KW-1185">Reference proteome</keyword>
<evidence type="ECO:0000256" key="11">
    <source>
        <dbReference type="ARBA" id="ARBA00023012"/>
    </source>
</evidence>
<dbReference type="Pfam" id="PF08521">
    <property type="entry name" value="2CSK_N"/>
    <property type="match status" value="1"/>
</dbReference>